<dbReference type="EnsemblPlants" id="Solyc01g080363.1.1">
    <property type="protein sequence ID" value="Solyc01g080363.1.1"/>
    <property type="gene ID" value="Solyc01g080363.1"/>
</dbReference>
<proteinExistence type="predicted"/>
<keyword evidence="2" id="KW-0472">Membrane</keyword>
<dbReference type="Proteomes" id="UP000004994">
    <property type="component" value="Chromosome 1"/>
</dbReference>
<evidence type="ECO:0000256" key="2">
    <source>
        <dbReference type="SAM" id="Phobius"/>
    </source>
</evidence>
<keyword evidence="4" id="KW-1185">Reference proteome</keyword>
<reference evidence="3" key="2">
    <citation type="submission" date="2019-01" db="UniProtKB">
        <authorList>
            <consortium name="EnsemblPlants"/>
        </authorList>
    </citation>
    <scope>IDENTIFICATION</scope>
    <source>
        <strain evidence="3">cv. Heinz 1706</strain>
    </source>
</reference>
<name>A0A3Q7EHZ5_SOLLC</name>
<dbReference type="STRING" id="4081.A0A3Q7EHZ5"/>
<keyword evidence="2" id="KW-1133">Transmembrane helix</keyword>
<sequence length="198" mass="22344">MEVAKKNRKEDAEEIAIEDGKSEKLKVKKVIDKGNMDGIRIYAENTIRKRKEQMNYQHRESTEMSERMDSFERSMAGSTSLSTLEDPVSVGLPQAADHAISSEDEKKVNEVELSRHFAELKSRGGRGRGKLPGENNGVLIGEDPESSDTTRTRHFPTGDKLYCDLLVTPSSTFTAVFVAFTAFLRRRSVRRCRFEGII</sequence>
<accession>A0A3Q7EHZ5</accession>
<evidence type="ECO:0000256" key="1">
    <source>
        <dbReference type="SAM" id="MobiDB-lite"/>
    </source>
</evidence>
<keyword evidence="2" id="KW-0812">Transmembrane</keyword>
<organism evidence="3">
    <name type="scientific">Solanum lycopersicum</name>
    <name type="common">Tomato</name>
    <name type="synonym">Lycopersicon esculentum</name>
    <dbReference type="NCBI Taxonomy" id="4081"/>
    <lineage>
        <taxon>Eukaryota</taxon>
        <taxon>Viridiplantae</taxon>
        <taxon>Streptophyta</taxon>
        <taxon>Embryophyta</taxon>
        <taxon>Tracheophyta</taxon>
        <taxon>Spermatophyta</taxon>
        <taxon>Magnoliopsida</taxon>
        <taxon>eudicotyledons</taxon>
        <taxon>Gunneridae</taxon>
        <taxon>Pentapetalae</taxon>
        <taxon>asterids</taxon>
        <taxon>lamiids</taxon>
        <taxon>Solanales</taxon>
        <taxon>Solanaceae</taxon>
        <taxon>Solanoideae</taxon>
        <taxon>Solaneae</taxon>
        <taxon>Solanum</taxon>
        <taxon>Solanum subgen. Lycopersicon</taxon>
    </lineage>
</organism>
<evidence type="ECO:0000313" key="3">
    <source>
        <dbReference type="EnsemblPlants" id="Solyc01g080363.1.1"/>
    </source>
</evidence>
<protein>
    <submittedName>
        <fullName evidence="3">Uncharacterized protein</fullName>
    </submittedName>
</protein>
<dbReference type="Gramene" id="Solyc01g080363.1.1">
    <property type="protein sequence ID" value="Solyc01g080363.1.1"/>
    <property type="gene ID" value="Solyc01g080363.1"/>
</dbReference>
<feature type="region of interest" description="Disordered" evidence="1">
    <location>
        <begin position="49"/>
        <end position="68"/>
    </location>
</feature>
<dbReference type="GO" id="GO:0005771">
    <property type="term" value="C:multivesicular body"/>
    <property type="evidence" value="ECO:0000318"/>
    <property type="project" value="GO_Central"/>
</dbReference>
<evidence type="ECO:0000313" key="4">
    <source>
        <dbReference type="Proteomes" id="UP000004994"/>
    </source>
</evidence>
<dbReference type="InParanoid" id="A0A3Q7EHZ5"/>
<dbReference type="GO" id="GO:0045324">
    <property type="term" value="P:late endosome to vacuole transport"/>
    <property type="evidence" value="ECO:0000318"/>
    <property type="project" value="GO_Central"/>
</dbReference>
<dbReference type="AlphaFoldDB" id="A0A3Q7EHZ5"/>
<feature type="transmembrane region" description="Helical" evidence="2">
    <location>
        <begin position="165"/>
        <end position="184"/>
    </location>
</feature>
<dbReference type="GO" id="GO:0015031">
    <property type="term" value="P:protein transport"/>
    <property type="evidence" value="ECO:0000318"/>
    <property type="project" value="GO_Central"/>
</dbReference>
<feature type="region of interest" description="Disordered" evidence="1">
    <location>
        <begin position="123"/>
        <end position="153"/>
    </location>
</feature>
<reference evidence="3" key="1">
    <citation type="journal article" date="2012" name="Nature">
        <title>The tomato genome sequence provides insights into fleshy fruit evolution.</title>
        <authorList>
            <consortium name="Tomato Genome Consortium"/>
        </authorList>
    </citation>
    <scope>NUCLEOTIDE SEQUENCE [LARGE SCALE GENOMIC DNA]</scope>
    <source>
        <strain evidence="3">cv. Heinz 1706</strain>
    </source>
</reference>
<dbReference type="GO" id="GO:0000815">
    <property type="term" value="C:ESCRT III complex"/>
    <property type="evidence" value="ECO:0000318"/>
    <property type="project" value="GO_Central"/>
</dbReference>
<feature type="compositionally biased region" description="Basic and acidic residues" evidence="1">
    <location>
        <begin position="57"/>
        <end position="68"/>
    </location>
</feature>
<dbReference type="GO" id="GO:0032509">
    <property type="term" value="P:endosome transport via multivesicular body sorting pathway"/>
    <property type="evidence" value="ECO:0000318"/>
    <property type="project" value="GO_Central"/>
</dbReference>